<evidence type="ECO:0000313" key="2">
    <source>
        <dbReference type="EMBL" id="CAF0801153.1"/>
    </source>
</evidence>
<dbReference type="EMBL" id="CAJOAY010005450">
    <property type="protein sequence ID" value="CAF4108043.1"/>
    <property type="molecule type" value="Genomic_DNA"/>
</dbReference>
<dbReference type="EMBL" id="CAJNOI010000013">
    <property type="protein sequence ID" value="CAF0801153.1"/>
    <property type="molecule type" value="Genomic_DNA"/>
</dbReference>
<dbReference type="EMBL" id="CAJNON010000273">
    <property type="protein sequence ID" value="CAF1160415.1"/>
    <property type="molecule type" value="Genomic_DNA"/>
</dbReference>
<comment type="caution">
    <text evidence="3">The sequence shown here is derived from an EMBL/GenBank/DDBJ whole genome shotgun (WGS) entry which is preliminary data.</text>
</comment>
<evidence type="ECO:0000313" key="7">
    <source>
        <dbReference type="EMBL" id="CAF3846910.1"/>
    </source>
</evidence>
<name>A0A814HFM2_9BILA</name>
<evidence type="ECO:0000313" key="8">
    <source>
        <dbReference type="EMBL" id="CAF4108043.1"/>
    </source>
</evidence>
<dbReference type="Proteomes" id="UP000663844">
    <property type="component" value="Unassembled WGS sequence"/>
</dbReference>
<evidence type="ECO:0000313" key="9">
    <source>
        <dbReference type="Proteomes" id="UP000663832"/>
    </source>
</evidence>
<dbReference type="EMBL" id="CAJNOM010000179">
    <property type="protein sequence ID" value="CAF1187634.1"/>
    <property type="molecule type" value="Genomic_DNA"/>
</dbReference>
<dbReference type="Proteomes" id="UP000663832">
    <property type="component" value="Unassembled WGS sequence"/>
</dbReference>
<proteinExistence type="predicted"/>
<protein>
    <recommendedName>
        <fullName evidence="11">Protein sleepless</fullName>
    </recommendedName>
</protein>
<dbReference type="OrthoDB" id="10008177at2759"/>
<keyword evidence="9" id="KW-1185">Reference proteome</keyword>
<sequence length="100" mass="11180">MLMKGSLLLFFTILFLQCMNIECQKVQCYSCSDCANSTLLSQMDSIVTTDNNDQCIKTTIFTGGYNQGYKIISRGASSNCVPYTNNYISIFCCKNNFCNA</sequence>
<evidence type="ECO:0000313" key="4">
    <source>
        <dbReference type="EMBL" id="CAF1160415.1"/>
    </source>
</evidence>
<dbReference type="Proteomes" id="UP000663877">
    <property type="component" value="Unassembled WGS sequence"/>
</dbReference>
<dbReference type="SUPFAM" id="SSF57302">
    <property type="entry name" value="Snake toxin-like"/>
    <property type="match status" value="1"/>
</dbReference>
<dbReference type="InterPro" id="IPR045860">
    <property type="entry name" value="Snake_toxin-like_sf"/>
</dbReference>
<keyword evidence="1" id="KW-0732">Signal</keyword>
<dbReference type="Proteomes" id="UP000663845">
    <property type="component" value="Unassembled WGS sequence"/>
</dbReference>
<accession>A0A814HFM2</accession>
<evidence type="ECO:0000313" key="3">
    <source>
        <dbReference type="EMBL" id="CAF1010275.1"/>
    </source>
</evidence>
<dbReference type="Proteomes" id="UP000663891">
    <property type="component" value="Unassembled WGS sequence"/>
</dbReference>
<evidence type="ECO:0008006" key="11">
    <source>
        <dbReference type="Google" id="ProtNLM"/>
    </source>
</evidence>
<feature type="chain" id="PRO_5036224654" description="Protein sleepless" evidence="1">
    <location>
        <begin position="24"/>
        <end position="100"/>
    </location>
</feature>
<organism evidence="3 10">
    <name type="scientific">Adineta steineri</name>
    <dbReference type="NCBI Taxonomy" id="433720"/>
    <lineage>
        <taxon>Eukaryota</taxon>
        <taxon>Metazoa</taxon>
        <taxon>Spiralia</taxon>
        <taxon>Gnathifera</taxon>
        <taxon>Rotifera</taxon>
        <taxon>Eurotatoria</taxon>
        <taxon>Bdelloidea</taxon>
        <taxon>Adinetida</taxon>
        <taxon>Adinetidae</taxon>
        <taxon>Adineta</taxon>
    </lineage>
</organism>
<reference evidence="3" key="1">
    <citation type="submission" date="2021-02" db="EMBL/GenBank/DDBJ databases">
        <authorList>
            <person name="Nowell W R."/>
        </authorList>
    </citation>
    <scope>NUCLEOTIDE SEQUENCE</scope>
</reference>
<feature type="signal peptide" evidence="1">
    <location>
        <begin position="1"/>
        <end position="23"/>
    </location>
</feature>
<evidence type="ECO:0000313" key="6">
    <source>
        <dbReference type="EMBL" id="CAF1239238.1"/>
    </source>
</evidence>
<dbReference type="Proteomes" id="UP000663881">
    <property type="component" value="Unassembled WGS sequence"/>
</dbReference>
<evidence type="ECO:0000313" key="10">
    <source>
        <dbReference type="Proteomes" id="UP000663845"/>
    </source>
</evidence>
<dbReference type="EMBL" id="CAJNOG010000148">
    <property type="protein sequence ID" value="CAF1010275.1"/>
    <property type="molecule type" value="Genomic_DNA"/>
</dbReference>
<dbReference type="EMBL" id="CAJOAZ010001707">
    <property type="protein sequence ID" value="CAF3846910.1"/>
    <property type="molecule type" value="Genomic_DNA"/>
</dbReference>
<evidence type="ECO:0000313" key="5">
    <source>
        <dbReference type="EMBL" id="CAF1187634.1"/>
    </source>
</evidence>
<evidence type="ECO:0000256" key="1">
    <source>
        <dbReference type="SAM" id="SignalP"/>
    </source>
</evidence>
<gene>
    <name evidence="2" type="ORF">BJG266_LOCUS5209</name>
    <name evidence="3" type="ORF">JYZ213_LOCUS16491</name>
    <name evidence="8" type="ORF">OKA104_LOCUS36049</name>
    <name evidence="7" type="ORF">OXD698_LOCUS21039</name>
    <name evidence="5" type="ORF">QVE165_LOCUS25057</name>
    <name evidence="6" type="ORF">QVE165_LOCUS27878</name>
    <name evidence="4" type="ORF">VCS650_LOCUS23323</name>
</gene>
<dbReference type="AlphaFoldDB" id="A0A814HFM2"/>
<dbReference type="EMBL" id="CAJNOM010000214">
    <property type="protein sequence ID" value="CAF1239238.1"/>
    <property type="molecule type" value="Genomic_DNA"/>
</dbReference>